<proteinExistence type="predicted"/>
<evidence type="ECO:0000313" key="3">
    <source>
        <dbReference type="Proteomes" id="UP000471147"/>
    </source>
</evidence>
<keyword evidence="2" id="KW-0413">Isomerase</keyword>
<comment type="caution">
    <text evidence="2">The sequence shown here is derived from an EMBL/GenBank/DDBJ whole genome shotgun (WGS) entry which is preliminary data.</text>
</comment>
<dbReference type="Pfam" id="PF13145">
    <property type="entry name" value="Rotamase_2"/>
    <property type="match status" value="1"/>
</dbReference>
<dbReference type="RefSeq" id="WP_160354621.1">
    <property type="nucleotide sequence ID" value="NZ_SDWJ01000002.1"/>
</dbReference>
<evidence type="ECO:0000313" key="2">
    <source>
        <dbReference type="EMBL" id="MVZ98763.1"/>
    </source>
</evidence>
<keyword evidence="3" id="KW-1185">Reference proteome</keyword>
<dbReference type="Proteomes" id="UP000471147">
    <property type="component" value="Unassembled WGS sequence"/>
</dbReference>
<reference evidence="2 3" key="1">
    <citation type="submission" date="2019-01" db="EMBL/GenBank/DDBJ databases">
        <title>Sphingorhabdus lacus sp.nov., isolated from an oligotrophic freshwater lake.</title>
        <authorList>
            <person name="Park M."/>
        </authorList>
    </citation>
    <scope>NUCLEOTIDE SEQUENCE [LARGE SCALE GENOMIC DNA]</scope>
    <source>
        <strain evidence="2 3">IMCC26285</strain>
    </source>
</reference>
<dbReference type="InterPro" id="IPR000297">
    <property type="entry name" value="PPIase_PpiC"/>
</dbReference>
<gene>
    <name evidence="2" type="ORF">EUU23_13805</name>
</gene>
<dbReference type="GO" id="GO:0003755">
    <property type="term" value="F:peptidyl-prolyl cis-trans isomerase activity"/>
    <property type="evidence" value="ECO:0007669"/>
    <property type="project" value="InterPro"/>
</dbReference>
<name>A0A6I4M375_9SPHN</name>
<evidence type="ECO:0000259" key="1">
    <source>
        <dbReference type="Pfam" id="PF13145"/>
    </source>
</evidence>
<organism evidence="2 3">
    <name type="scientific">Sphingorhabdus profundilacus</name>
    <dbReference type="NCBI Taxonomy" id="2509718"/>
    <lineage>
        <taxon>Bacteria</taxon>
        <taxon>Pseudomonadati</taxon>
        <taxon>Pseudomonadota</taxon>
        <taxon>Alphaproteobacteria</taxon>
        <taxon>Sphingomonadales</taxon>
        <taxon>Sphingomonadaceae</taxon>
        <taxon>Sphingorhabdus</taxon>
    </lineage>
</organism>
<feature type="domain" description="PpiC" evidence="1">
    <location>
        <begin position="124"/>
        <end position="246"/>
    </location>
</feature>
<dbReference type="OrthoDB" id="196786at2"/>
<dbReference type="AlphaFoldDB" id="A0A6I4M375"/>
<dbReference type="EMBL" id="SDWJ01000002">
    <property type="protein sequence ID" value="MVZ98763.1"/>
    <property type="molecule type" value="Genomic_DNA"/>
</dbReference>
<accession>A0A6I4M375</accession>
<protein>
    <submittedName>
        <fullName evidence="2">Peptidyl-prolyl cis-trans isomerase</fullName>
    </submittedName>
</protein>
<sequence>MNILEKLRLQTRALLREPLLHFIVAGLLVFLLSLWRGDAVDPASRTIVISEDTVQRLAASWEQIWRRPPTQAEIDGLIRDYIKEEIYYREAKRIGLDEDDTVIRRRLRSKMEFLAVAQTESARPDERTLQRWLDRHPQRFAEEVEFSFDQIYLGETDTDGTAAMLQILASGGDWRNLGRPISLPRSMDAAARSDIARQFGDPFARSLALAPQGGWTGPVKSGFGVHLVRVRVVQPAGKPILAEVRQAVENDWRVNSAKVREAKAYQALLDGYSIKIAKP</sequence>